<proteinExistence type="predicted"/>
<reference evidence="1 2" key="2">
    <citation type="submission" date="2018-11" db="EMBL/GenBank/DDBJ databases">
        <authorList>
            <consortium name="Pathogen Informatics"/>
        </authorList>
    </citation>
    <scope>NUCLEOTIDE SEQUENCE [LARGE SCALE GENOMIC DNA]</scope>
</reference>
<organism evidence="3">
    <name type="scientific">Hydatigena taeniaeformis</name>
    <name type="common">Feline tapeworm</name>
    <name type="synonym">Taenia taeniaeformis</name>
    <dbReference type="NCBI Taxonomy" id="6205"/>
    <lineage>
        <taxon>Eukaryota</taxon>
        <taxon>Metazoa</taxon>
        <taxon>Spiralia</taxon>
        <taxon>Lophotrochozoa</taxon>
        <taxon>Platyhelminthes</taxon>
        <taxon>Cestoda</taxon>
        <taxon>Eucestoda</taxon>
        <taxon>Cyclophyllidea</taxon>
        <taxon>Taeniidae</taxon>
        <taxon>Hydatigera</taxon>
    </lineage>
</organism>
<gene>
    <name evidence="1" type="ORF">TTAC_LOCUS11157</name>
</gene>
<evidence type="ECO:0000313" key="3">
    <source>
        <dbReference type="WBParaSite" id="TTAC_0001117401-mRNA-1"/>
    </source>
</evidence>
<keyword evidence="2" id="KW-1185">Reference proteome</keyword>
<reference evidence="3" key="1">
    <citation type="submission" date="2017-02" db="UniProtKB">
        <authorList>
            <consortium name="WormBaseParasite"/>
        </authorList>
    </citation>
    <scope>IDENTIFICATION</scope>
</reference>
<dbReference type="EMBL" id="UYWX01023091">
    <property type="protein sequence ID" value="VDM36137.1"/>
    <property type="molecule type" value="Genomic_DNA"/>
</dbReference>
<sequence length="74" mass="8189">MLADNIRHQQRGYARPSSGILATGRCESGRAKVSLETKNRVRRMGGGKLGSAMQWCERQYELARALNLLLSGGR</sequence>
<name>A0A0R3XC97_HYDTA</name>
<protein>
    <submittedName>
        <fullName evidence="3">Transposase</fullName>
    </submittedName>
</protein>
<dbReference type="AlphaFoldDB" id="A0A0R3XC97"/>
<dbReference type="Proteomes" id="UP000274429">
    <property type="component" value="Unassembled WGS sequence"/>
</dbReference>
<evidence type="ECO:0000313" key="1">
    <source>
        <dbReference type="EMBL" id="VDM36137.1"/>
    </source>
</evidence>
<accession>A0A0R3XC97</accession>
<dbReference type="WBParaSite" id="TTAC_0001117401-mRNA-1">
    <property type="protein sequence ID" value="TTAC_0001117401-mRNA-1"/>
    <property type="gene ID" value="TTAC_0001117401"/>
</dbReference>
<evidence type="ECO:0000313" key="2">
    <source>
        <dbReference type="Proteomes" id="UP000274429"/>
    </source>
</evidence>